<feature type="domain" description="Oxoglutarate/iron-dependent oxygenase C-terminal degradation" evidence="1">
    <location>
        <begin position="3"/>
        <end position="164"/>
    </location>
</feature>
<reference evidence="2" key="1">
    <citation type="submission" date="2021-04" db="EMBL/GenBank/DDBJ databases">
        <authorList>
            <person name="Tunstrom K."/>
        </authorList>
    </citation>
    <scope>NUCLEOTIDE SEQUENCE</scope>
</reference>
<evidence type="ECO:0000259" key="1">
    <source>
        <dbReference type="Pfam" id="PF10637"/>
    </source>
</evidence>
<proteinExistence type="predicted"/>
<evidence type="ECO:0000313" key="2">
    <source>
        <dbReference type="EMBL" id="CAG5057773.1"/>
    </source>
</evidence>
<accession>A0A8S3Y8F1</accession>
<dbReference type="InterPro" id="IPR019601">
    <property type="entry name" value="Oxoglutarate/Fe-dep_Oase_C"/>
</dbReference>
<gene>
    <name evidence="2" type="ORF">PAPOLLO_LOCUS27325</name>
</gene>
<dbReference type="GO" id="GO:0005506">
    <property type="term" value="F:iron ion binding"/>
    <property type="evidence" value="ECO:0007669"/>
    <property type="project" value="InterPro"/>
</dbReference>
<organism evidence="2 3">
    <name type="scientific">Parnassius apollo</name>
    <name type="common">Apollo butterfly</name>
    <name type="synonym">Papilio apollo</name>
    <dbReference type="NCBI Taxonomy" id="110799"/>
    <lineage>
        <taxon>Eukaryota</taxon>
        <taxon>Metazoa</taxon>
        <taxon>Ecdysozoa</taxon>
        <taxon>Arthropoda</taxon>
        <taxon>Hexapoda</taxon>
        <taxon>Insecta</taxon>
        <taxon>Pterygota</taxon>
        <taxon>Neoptera</taxon>
        <taxon>Endopterygota</taxon>
        <taxon>Lepidoptera</taxon>
        <taxon>Glossata</taxon>
        <taxon>Ditrysia</taxon>
        <taxon>Papilionoidea</taxon>
        <taxon>Papilionidae</taxon>
        <taxon>Parnassiinae</taxon>
        <taxon>Parnassini</taxon>
        <taxon>Parnassius</taxon>
        <taxon>Parnassius</taxon>
    </lineage>
</organism>
<dbReference type="Pfam" id="PF10637">
    <property type="entry name" value="Ofd1_CTDD"/>
    <property type="match status" value="1"/>
</dbReference>
<dbReference type="OrthoDB" id="430522at2759"/>
<comment type="caution">
    <text evidence="2">The sequence shown here is derived from an EMBL/GenBank/DDBJ whole genome shotgun (WGS) entry which is preliminary data.</text>
</comment>
<dbReference type="EMBL" id="CAJQZP010001641">
    <property type="protein sequence ID" value="CAG5057773.1"/>
    <property type="molecule type" value="Genomic_DNA"/>
</dbReference>
<dbReference type="PANTHER" id="PTHR12117:SF0">
    <property type="entry name" value="PROLYL 3-HYDROXYLASE OGFOD1"/>
    <property type="match status" value="1"/>
</dbReference>
<dbReference type="AlphaFoldDB" id="A0A8S3Y8F1"/>
<keyword evidence="3" id="KW-1185">Reference proteome</keyword>
<dbReference type="InterPro" id="IPR051842">
    <property type="entry name" value="uS12_prolyl_hydroxylase"/>
</dbReference>
<protein>
    <submittedName>
        <fullName evidence="2">(apollo) hypothetical protein</fullName>
    </submittedName>
</protein>
<dbReference type="GO" id="GO:0006449">
    <property type="term" value="P:regulation of translational termination"/>
    <property type="evidence" value="ECO:0007669"/>
    <property type="project" value="TreeGrafter"/>
</dbReference>
<dbReference type="GO" id="GO:0031418">
    <property type="term" value="F:L-ascorbic acid binding"/>
    <property type="evidence" value="ECO:0007669"/>
    <property type="project" value="InterPro"/>
</dbReference>
<dbReference type="GO" id="GO:0005737">
    <property type="term" value="C:cytoplasm"/>
    <property type="evidence" value="ECO:0007669"/>
    <property type="project" value="TreeGrafter"/>
</dbReference>
<evidence type="ECO:0000313" key="3">
    <source>
        <dbReference type="Proteomes" id="UP000691718"/>
    </source>
</evidence>
<name>A0A8S3Y8F1_PARAO</name>
<sequence length="170" mass="18982">MAVDVEWEEVGPAQQRHYRRVSQQWAESEGGVIHELLHLMSSTTFVRMLADCTDLQLTNYSRLELQQWRPGDYTLLPASREAYGSARLEAVLYAGASRPLCGGHTSYVAPEDEPDCPDALVTVPPQNNALSLVYCDAGAAAFTKYYARLAARPHDCFYILACTYTERAEC</sequence>
<dbReference type="Proteomes" id="UP000691718">
    <property type="component" value="Unassembled WGS sequence"/>
</dbReference>
<dbReference type="PANTHER" id="PTHR12117">
    <property type="entry name" value="HISTONE ACETYLTRANSFERASE COMPLEX"/>
    <property type="match status" value="1"/>
</dbReference>
<dbReference type="GO" id="GO:0031543">
    <property type="term" value="F:peptidyl-proline dioxygenase activity"/>
    <property type="evidence" value="ECO:0007669"/>
    <property type="project" value="TreeGrafter"/>
</dbReference>